<evidence type="ECO:0000256" key="1">
    <source>
        <dbReference type="SAM" id="MobiDB-lite"/>
    </source>
</evidence>
<sequence>MRSSLFLAVTSALIASVWAHDGPHDTPTAPSVCLSAPTNATCSSFVIPSATITGAIGDICKASSFLPGCSLNTACSADSSLNATYCAPLTILATLCTATDDAALTNSTCGTTYNVFCSKDSLIPGCKSLPAFPGLPSGKAVTGAIYSVCQEMPMMTDCKICPAPDAKTGYSNCDEVKAWKGLCLDMPDMTQCPPFNTMCNSTKFAPFCNMDYKSPNNGTVTSPTNTTNTTNPSTPAGGNGKSGAGALADSMVMTSLVAIVAGVFALIL</sequence>
<evidence type="ECO:0000256" key="3">
    <source>
        <dbReference type="SAM" id="SignalP"/>
    </source>
</evidence>
<accession>A0A9P6SWL7</accession>
<gene>
    <name evidence="4" type="ORF">BGZ80_003976</name>
</gene>
<dbReference type="AlphaFoldDB" id="A0A9P6SWL7"/>
<name>A0A9P6SWL7_9FUNG</name>
<dbReference type="EMBL" id="JAAAID010002088">
    <property type="protein sequence ID" value="KAG0007993.1"/>
    <property type="molecule type" value="Genomic_DNA"/>
</dbReference>
<keyword evidence="2" id="KW-0472">Membrane</keyword>
<protein>
    <submittedName>
        <fullName evidence="4">Uncharacterized protein</fullName>
    </submittedName>
</protein>
<comment type="caution">
    <text evidence="4">The sequence shown here is derived from an EMBL/GenBank/DDBJ whole genome shotgun (WGS) entry which is preliminary data.</text>
</comment>
<keyword evidence="2" id="KW-0812">Transmembrane</keyword>
<evidence type="ECO:0000313" key="4">
    <source>
        <dbReference type="EMBL" id="KAG0007993.1"/>
    </source>
</evidence>
<feature type="transmembrane region" description="Helical" evidence="2">
    <location>
        <begin position="250"/>
        <end position="267"/>
    </location>
</feature>
<keyword evidence="2" id="KW-1133">Transmembrane helix</keyword>
<organism evidence="4 5">
    <name type="scientific">Entomortierella chlamydospora</name>
    <dbReference type="NCBI Taxonomy" id="101097"/>
    <lineage>
        <taxon>Eukaryota</taxon>
        <taxon>Fungi</taxon>
        <taxon>Fungi incertae sedis</taxon>
        <taxon>Mucoromycota</taxon>
        <taxon>Mortierellomycotina</taxon>
        <taxon>Mortierellomycetes</taxon>
        <taxon>Mortierellales</taxon>
        <taxon>Mortierellaceae</taxon>
        <taxon>Entomortierella</taxon>
    </lineage>
</organism>
<feature type="region of interest" description="Disordered" evidence="1">
    <location>
        <begin position="219"/>
        <end position="241"/>
    </location>
</feature>
<reference evidence="4" key="1">
    <citation type="journal article" date="2020" name="Fungal Divers.">
        <title>Resolving the Mortierellaceae phylogeny through synthesis of multi-gene phylogenetics and phylogenomics.</title>
        <authorList>
            <person name="Vandepol N."/>
            <person name="Liber J."/>
            <person name="Desiro A."/>
            <person name="Na H."/>
            <person name="Kennedy M."/>
            <person name="Barry K."/>
            <person name="Grigoriev I.V."/>
            <person name="Miller A.N."/>
            <person name="O'Donnell K."/>
            <person name="Stajich J.E."/>
            <person name="Bonito G."/>
        </authorList>
    </citation>
    <scope>NUCLEOTIDE SEQUENCE</scope>
    <source>
        <strain evidence="4">NRRL 2769</strain>
    </source>
</reference>
<dbReference type="Proteomes" id="UP000703661">
    <property type="component" value="Unassembled WGS sequence"/>
</dbReference>
<dbReference type="OrthoDB" id="73901at2759"/>
<evidence type="ECO:0000256" key="2">
    <source>
        <dbReference type="SAM" id="Phobius"/>
    </source>
</evidence>
<keyword evidence="5" id="KW-1185">Reference proteome</keyword>
<evidence type="ECO:0000313" key="5">
    <source>
        <dbReference type="Proteomes" id="UP000703661"/>
    </source>
</evidence>
<feature type="compositionally biased region" description="Low complexity" evidence="1">
    <location>
        <begin position="219"/>
        <end position="236"/>
    </location>
</feature>
<feature type="signal peptide" evidence="3">
    <location>
        <begin position="1"/>
        <end position="19"/>
    </location>
</feature>
<proteinExistence type="predicted"/>
<keyword evidence="3" id="KW-0732">Signal</keyword>
<feature type="chain" id="PRO_5040502956" evidence="3">
    <location>
        <begin position="20"/>
        <end position="268"/>
    </location>
</feature>